<dbReference type="SUPFAM" id="SSF53474">
    <property type="entry name" value="alpha/beta-Hydrolases"/>
    <property type="match status" value="1"/>
</dbReference>
<dbReference type="InterPro" id="IPR054409">
    <property type="entry name" value="X25_BaPul-like"/>
</dbReference>
<dbReference type="Proteomes" id="UP000266118">
    <property type="component" value="Chromosome"/>
</dbReference>
<dbReference type="InterPro" id="IPR013783">
    <property type="entry name" value="Ig-like_fold"/>
</dbReference>
<evidence type="ECO:0000313" key="2">
    <source>
        <dbReference type="EMBL" id="AYD48762.1"/>
    </source>
</evidence>
<dbReference type="Gene3D" id="3.40.50.1820">
    <property type="entry name" value="alpha/beta hydrolase"/>
    <property type="match status" value="1"/>
</dbReference>
<dbReference type="OrthoDB" id="9803578at2"/>
<dbReference type="PANTHER" id="PTHR48098">
    <property type="entry name" value="ENTEROCHELIN ESTERASE-RELATED"/>
    <property type="match status" value="1"/>
</dbReference>
<dbReference type="CDD" id="cd02859">
    <property type="entry name" value="E_set_AMPKbeta_like_N"/>
    <property type="match status" value="1"/>
</dbReference>
<keyword evidence="3" id="KW-1185">Reference proteome</keyword>
<keyword evidence="2" id="KW-0378">Hydrolase</keyword>
<organism evidence="2 3">
    <name type="scientific">Arachidicoccus soli</name>
    <dbReference type="NCBI Taxonomy" id="2341117"/>
    <lineage>
        <taxon>Bacteria</taxon>
        <taxon>Pseudomonadati</taxon>
        <taxon>Bacteroidota</taxon>
        <taxon>Chitinophagia</taxon>
        <taxon>Chitinophagales</taxon>
        <taxon>Chitinophagaceae</taxon>
        <taxon>Arachidicoccus</taxon>
    </lineage>
</organism>
<dbReference type="PANTHER" id="PTHR48098:SF6">
    <property type="entry name" value="FERRI-BACILLIBACTIN ESTERASE BESA"/>
    <property type="match status" value="1"/>
</dbReference>
<dbReference type="InterPro" id="IPR050583">
    <property type="entry name" value="Mycobacterial_A85_antigen"/>
</dbReference>
<dbReference type="SUPFAM" id="SSF81296">
    <property type="entry name" value="E set domains"/>
    <property type="match status" value="1"/>
</dbReference>
<evidence type="ECO:0000313" key="3">
    <source>
        <dbReference type="Proteomes" id="UP000266118"/>
    </source>
</evidence>
<dbReference type="Pfam" id="PF22058">
    <property type="entry name" value="X25_BaPul_like"/>
    <property type="match status" value="1"/>
</dbReference>
<evidence type="ECO:0000259" key="1">
    <source>
        <dbReference type="Pfam" id="PF22058"/>
    </source>
</evidence>
<feature type="domain" description="Amylopullulanase X25" evidence="1">
    <location>
        <begin position="47"/>
        <end position="97"/>
    </location>
</feature>
<dbReference type="InterPro" id="IPR000801">
    <property type="entry name" value="Esterase-like"/>
</dbReference>
<dbReference type="KEGG" id="ark:D6B99_14800"/>
<dbReference type="InterPro" id="IPR014756">
    <property type="entry name" value="Ig_E-set"/>
</dbReference>
<dbReference type="InterPro" id="IPR029058">
    <property type="entry name" value="AB_hydrolase_fold"/>
</dbReference>
<name>A0A386HST5_9BACT</name>
<gene>
    <name evidence="2" type="ORF">D6B99_14800</name>
</gene>
<dbReference type="GO" id="GO:0016787">
    <property type="term" value="F:hydrolase activity"/>
    <property type="evidence" value="ECO:0007669"/>
    <property type="project" value="UniProtKB-KW"/>
</dbReference>
<dbReference type="Gene3D" id="2.60.40.10">
    <property type="entry name" value="Immunoglobulins"/>
    <property type="match status" value="1"/>
</dbReference>
<protein>
    <submittedName>
        <fullName evidence="2">Alpha/beta hydrolase</fullName>
    </submittedName>
</protein>
<accession>A0A386HST5</accession>
<sequence length="382" mass="43658">MIMKIKNVIFFLLMINILSAKAQHKIVLQLKIPNNIPTKTSNFFIAGDFNGWHTSDKDFQFKESKKGVYTLTLSLKKGDYQYKIVRGDWENAEVDKNGNSINNRKLIVLKDAKVIVPIANWADNFQPVLKKSTAATNVHFMDTAFVIPQLKRTRRVWIYLPQNYFETDKNYPVIYMQDGQNVFDEATSFSGEWGVDEYLNSLPEDEQCIVVAVDNGGALRMNEYNPYNNRRFGKGEGSIYAAFLAETLKPFVDEHYRTLAGARYSAVAGSSMGGLISFYTALYYPQSFGLAGVFSPSFWIAPKLKAEVRKNGRYLNESAFYFYGGGAEPDSMVANIYAMRQILQSASSVKTNVDVIKNGIHNEKFWRSDFPKFYQWCLQLWK</sequence>
<dbReference type="EMBL" id="CP032489">
    <property type="protein sequence ID" value="AYD48762.1"/>
    <property type="molecule type" value="Genomic_DNA"/>
</dbReference>
<proteinExistence type="predicted"/>
<dbReference type="AlphaFoldDB" id="A0A386HST5"/>
<dbReference type="Pfam" id="PF00756">
    <property type="entry name" value="Esterase"/>
    <property type="match status" value="1"/>
</dbReference>
<reference evidence="2 3" key="1">
    <citation type="submission" date="2018-09" db="EMBL/GenBank/DDBJ databases">
        <title>Arachidicoccus sp. nov., a bacterium isolated from soil.</title>
        <authorList>
            <person name="Weon H.-Y."/>
            <person name="Kwon S.-W."/>
            <person name="Lee S.A."/>
        </authorList>
    </citation>
    <scope>NUCLEOTIDE SEQUENCE [LARGE SCALE GENOMIC DNA]</scope>
    <source>
        <strain evidence="2 3">KIS59-12</strain>
    </source>
</reference>